<feature type="region of interest" description="Disordered" evidence="1">
    <location>
        <begin position="91"/>
        <end position="118"/>
    </location>
</feature>
<feature type="compositionally biased region" description="Polar residues" evidence="1">
    <location>
        <begin position="109"/>
        <end position="118"/>
    </location>
</feature>
<reference evidence="3 4" key="1">
    <citation type="submission" date="2017-11" db="EMBL/GenBank/DDBJ databases">
        <title>De-novo sequencing of pomegranate (Punica granatum L.) genome.</title>
        <authorList>
            <person name="Akparov Z."/>
            <person name="Amiraslanov A."/>
            <person name="Hajiyeva S."/>
            <person name="Abbasov M."/>
            <person name="Kaur K."/>
            <person name="Hamwieh A."/>
            <person name="Solovyev V."/>
            <person name="Salamov A."/>
            <person name="Braich B."/>
            <person name="Kosarev P."/>
            <person name="Mahmoud A."/>
            <person name="Hajiyev E."/>
            <person name="Babayeva S."/>
            <person name="Izzatullayeva V."/>
            <person name="Mammadov A."/>
            <person name="Mammadov A."/>
            <person name="Sharifova S."/>
            <person name="Ojaghi J."/>
            <person name="Eynullazada K."/>
            <person name="Bayramov B."/>
            <person name="Abdulazimova A."/>
            <person name="Shahmuradov I."/>
        </authorList>
    </citation>
    <scope>NUCLEOTIDE SEQUENCE [LARGE SCALE GENOMIC DNA]</scope>
    <source>
        <strain evidence="4">cv. AG2017</strain>
        <tissue evidence="3">Leaf</tissue>
    </source>
</reference>
<dbReference type="Gene3D" id="1.10.510.10">
    <property type="entry name" value="Transferase(Phosphotransferase) domain 1"/>
    <property type="match status" value="1"/>
</dbReference>
<feature type="non-terminal residue" evidence="3">
    <location>
        <position position="1"/>
    </location>
</feature>
<evidence type="ECO:0008006" key="5">
    <source>
        <dbReference type="Google" id="ProtNLM"/>
    </source>
</evidence>
<comment type="caution">
    <text evidence="3">The sequence shown here is derived from an EMBL/GenBank/DDBJ whole genome shotgun (WGS) entry which is preliminary data.</text>
</comment>
<dbReference type="PANTHER" id="PTHR27006">
    <property type="entry name" value="PROMASTIGOTE SURFACE ANTIGEN PROTEIN PSA"/>
    <property type="match status" value="1"/>
</dbReference>
<name>A0A2I0I1U9_PUNGR</name>
<feature type="compositionally biased region" description="Low complexity" evidence="1">
    <location>
        <begin position="92"/>
        <end position="108"/>
    </location>
</feature>
<proteinExistence type="predicted"/>
<feature type="signal peptide" evidence="2">
    <location>
        <begin position="1"/>
        <end position="17"/>
    </location>
</feature>
<accession>A0A2I0I1U9</accession>
<dbReference type="PANTHER" id="PTHR27006:SF562">
    <property type="entry name" value="REPEAT TRANSMEMBRANE PROTEIN KINASE, PUTATIVE-RELATED"/>
    <property type="match status" value="1"/>
</dbReference>
<sequence>MFGTLILFSVRIEIIYAQTWRLWTENNALNLMDRILEETCSRGEVLKCINVALLCLQEDPNDRPTMSNVLFMLGGEITKLPTPKQPAFALKPSFSSTGSSSTRPDSSFIVSASMEQGR</sequence>
<protein>
    <recommendedName>
        <fullName evidence="5">S-locus receptor kinase C-terminal domain-containing protein</fullName>
    </recommendedName>
</protein>
<dbReference type="STRING" id="22663.A0A2I0I1U9"/>
<dbReference type="AlphaFoldDB" id="A0A2I0I1U9"/>
<feature type="chain" id="PRO_5014165239" description="S-locus receptor kinase C-terminal domain-containing protein" evidence="2">
    <location>
        <begin position="18"/>
        <end position="118"/>
    </location>
</feature>
<dbReference type="EMBL" id="PGOL01004244">
    <property type="protein sequence ID" value="PKI37969.1"/>
    <property type="molecule type" value="Genomic_DNA"/>
</dbReference>
<evidence type="ECO:0000256" key="1">
    <source>
        <dbReference type="SAM" id="MobiDB-lite"/>
    </source>
</evidence>
<gene>
    <name evidence="3" type="ORF">CRG98_041642</name>
</gene>
<organism evidence="3 4">
    <name type="scientific">Punica granatum</name>
    <name type="common">Pomegranate</name>
    <dbReference type="NCBI Taxonomy" id="22663"/>
    <lineage>
        <taxon>Eukaryota</taxon>
        <taxon>Viridiplantae</taxon>
        <taxon>Streptophyta</taxon>
        <taxon>Embryophyta</taxon>
        <taxon>Tracheophyta</taxon>
        <taxon>Spermatophyta</taxon>
        <taxon>Magnoliopsida</taxon>
        <taxon>eudicotyledons</taxon>
        <taxon>Gunneridae</taxon>
        <taxon>Pentapetalae</taxon>
        <taxon>rosids</taxon>
        <taxon>malvids</taxon>
        <taxon>Myrtales</taxon>
        <taxon>Lythraceae</taxon>
        <taxon>Punica</taxon>
    </lineage>
</organism>
<dbReference type="InterPro" id="IPR011009">
    <property type="entry name" value="Kinase-like_dom_sf"/>
</dbReference>
<dbReference type="SUPFAM" id="SSF56112">
    <property type="entry name" value="Protein kinase-like (PK-like)"/>
    <property type="match status" value="1"/>
</dbReference>
<keyword evidence="2" id="KW-0732">Signal</keyword>
<evidence type="ECO:0000313" key="3">
    <source>
        <dbReference type="EMBL" id="PKI37969.1"/>
    </source>
</evidence>
<dbReference type="Proteomes" id="UP000233551">
    <property type="component" value="Unassembled WGS sequence"/>
</dbReference>
<evidence type="ECO:0000256" key="2">
    <source>
        <dbReference type="SAM" id="SignalP"/>
    </source>
</evidence>
<keyword evidence="4" id="KW-1185">Reference proteome</keyword>
<evidence type="ECO:0000313" key="4">
    <source>
        <dbReference type="Proteomes" id="UP000233551"/>
    </source>
</evidence>